<dbReference type="GO" id="GO:0045087">
    <property type="term" value="P:innate immune response"/>
    <property type="evidence" value="ECO:0007669"/>
    <property type="project" value="UniProtKB-KW"/>
</dbReference>
<dbReference type="CDD" id="cd22579">
    <property type="entry name" value="MPEG1_P2"/>
    <property type="match status" value="1"/>
</dbReference>
<dbReference type="PANTHER" id="PTHR31463:SF1">
    <property type="entry name" value="MACROPHAGE-EXPRESSED GENE 1 PROTEIN"/>
    <property type="match status" value="1"/>
</dbReference>
<sequence>MGRVMDTSYHQCKTTEDGAYLIPDEIYVIPRKHSELDINSEIINNWMDYTSSTASSVNEQVSFLPFLNGKFSTDSQRVRTHQANDKTVTARIQVRNSVYTVKASASFQLDSRFKQQLLAIGSHLENNHSSAASYFTEMLIVNYGTHVLTNLDAGANLLQEDQVKQTFVSDTRNSKSSVTASVGISFFQKVNVGAEGSDNSTDQFTKRYVANRTHSRIESHGGLAFYPGITLHKWQESIGNRLVAIDRSGPPLHVFINPLTLPELPEPTVYKVSRAVERAIALYYTVNTHRGCVSPDSPNFDFKANVDDHSCESAATNFTLGGLYQDCAAVSGVDAQSLCQTLQQRNPLTGGLSCPEGFTAVRLGSQVLEQSYSRYECRRRCDSCYLLLECCEQTCGDIYRVRRARFTAYWCAAHGPVPRASGLMFGGLYTRSSDNPLTGSRSCPPAHYPLSLFLSLKVCVSDDSELGFRYSVPFGGFFSCESGNPLADTAPRAPPGSLQSFVQPPPRGHSQSCPRGFSQHLATVSQSCQVLYCVKAGVFTGGKLPPVHLPPFSRPPGLTSTDTDTDTVLVLGESRPWVRVQGSHAWRRTEAAQGDPGDQGREASPRAGAAVGIAVAVAVAVLLLMGFAMYRIKRSRSRGYRALGTPQAPGDEHSCGSYGTTEADSILLPGSQRATV</sequence>
<evidence type="ECO:0000313" key="5">
    <source>
        <dbReference type="Proteomes" id="UP000314986"/>
    </source>
</evidence>
<name>A0A4W3GS73_CALMI</name>
<evidence type="ECO:0000256" key="1">
    <source>
        <dbReference type="SAM" id="MobiDB-lite"/>
    </source>
</evidence>
<dbReference type="PANTHER" id="PTHR31463">
    <property type="entry name" value="MACROPHAGE-EXPRESSED GENE 1 PROTEIN"/>
    <property type="match status" value="1"/>
</dbReference>
<reference evidence="5" key="2">
    <citation type="journal article" date="2007" name="PLoS Biol.">
        <title>Survey sequencing and comparative analysis of the elephant shark (Callorhinchus milii) genome.</title>
        <authorList>
            <person name="Venkatesh B."/>
            <person name="Kirkness E.F."/>
            <person name="Loh Y.H."/>
            <person name="Halpern A.L."/>
            <person name="Lee A.P."/>
            <person name="Johnson J."/>
            <person name="Dandona N."/>
            <person name="Viswanathan L.D."/>
            <person name="Tay A."/>
            <person name="Venter J.C."/>
            <person name="Strausberg R.L."/>
            <person name="Brenner S."/>
        </authorList>
    </citation>
    <scope>NUCLEOTIDE SEQUENCE [LARGE SCALE GENOMIC DNA]</scope>
</reference>
<dbReference type="Proteomes" id="UP000314986">
    <property type="component" value="Unassembled WGS sequence"/>
</dbReference>
<gene>
    <name evidence="4" type="primary">LOC103172239</name>
</gene>
<dbReference type="GeneTree" id="ENSGT00390000008048"/>
<dbReference type="GO" id="GO:0002250">
    <property type="term" value="P:adaptive immune response"/>
    <property type="evidence" value="ECO:0007669"/>
    <property type="project" value="UniProtKB-KW"/>
</dbReference>
<evidence type="ECO:0000256" key="2">
    <source>
        <dbReference type="SAM" id="Phobius"/>
    </source>
</evidence>
<reference evidence="5" key="1">
    <citation type="journal article" date="2006" name="Science">
        <title>Ancient noncoding elements conserved in the human genome.</title>
        <authorList>
            <person name="Venkatesh B."/>
            <person name="Kirkness E.F."/>
            <person name="Loh Y.H."/>
            <person name="Halpern A.L."/>
            <person name="Lee A.P."/>
            <person name="Johnson J."/>
            <person name="Dandona N."/>
            <person name="Viswanathan L.D."/>
            <person name="Tay A."/>
            <person name="Venter J.C."/>
            <person name="Strausberg R.L."/>
            <person name="Brenner S."/>
        </authorList>
    </citation>
    <scope>NUCLEOTIDE SEQUENCE [LARGE SCALE GENOMIC DNA]</scope>
</reference>
<organism evidence="4 5">
    <name type="scientific">Callorhinchus milii</name>
    <name type="common">Ghost shark</name>
    <dbReference type="NCBI Taxonomy" id="7868"/>
    <lineage>
        <taxon>Eukaryota</taxon>
        <taxon>Metazoa</taxon>
        <taxon>Chordata</taxon>
        <taxon>Craniata</taxon>
        <taxon>Vertebrata</taxon>
        <taxon>Chondrichthyes</taxon>
        <taxon>Holocephali</taxon>
        <taxon>Chimaeriformes</taxon>
        <taxon>Callorhinchidae</taxon>
        <taxon>Callorhinchus</taxon>
    </lineage>
</organism>
<dbReference type="GO" id="GO:0042742">
    <property type="term" value="P:defense response to bacterium"/>
    <property type="evidence" value="ECO:0007669"/>
    <property type="project" value="TreeGrafter"/>
</dbReference>
<feature type="region of interest" description="Disordered" evidence="1">
    <location>
        <begin position="489"/>
        <end position="514"/>
    </location>
</feature>
<keyword evidence="2" id="KW-0812">Transmembrane</keyword>
<reference evidence="4" key="5">
    <citation type="submission" date="2025-09" db="UniProtKB">
        <authorList>
            <consortium name="Ensembl"/>
        </authorList>
    </citation>
    <scope>IDENTIFICATION</scope>
</reference>
<dbReference type="AlphaFoldDB" id="A0A4W3GS73"/>
<protein>
    <submittedName>
        <fullName evidence="4">Macrophage expressed 1</fullName>
    </submittedName>
</protein>
<reference evidence="4" key="4">
    <citation type="submission" date="2025-08" db="UniProtKB">
        <authorList>
            <consortium name="Ensembl"/>
        </authorList>
    </citation>
    <scope>IDENTIFICATION</scope>
</reference>
<dbReference type="Ensembl" id="ENSCMIT00000007214.1">
    <property type="protein sequence ID" value="ENSCMIP00000006993.1"/>
    <property type="gene ID" value="ENSCMIG00000003913.1"/>
</dbReference>
<evidence type="ECO:0000259" key="3">
    <source>
        <dbReference type="PROSITE" id="PS51412"/>
    </source>
</evidence>
<keyword evidence="2" id="KW-0472">Membrane</keyword>
<feature type="transmembrane region" description="Helical" evidence="2">
    <location>
        <begin position="609"/>
        <end position="630"/>
    </location>
</feature>
<feature type="region of interest" description="Disordered" evidence="1">
    <location>
        <begin position="582"/>
        <end position="604"/>
    </location>
</feature>
<evidence type="ECO:0000313" key="4">
    <source>
        <dbReference type="Ensembl" id="ENSCMIP00000006993.1"/>
    </source>
</evidence>
<dbReference type="PROSITE" id="PS51412">
    <property type="entry name" value="MACPF_2"/>
    <property type="match status" value="1"/>
</dbReference>
<proteinExistence type="predicted"/>
<dbReference type="InterPro" id="IPR020864">
    <property type="entry name" value="MACPF"/>
</dbReference>
<reference evidence="5" key="3">
    <citation type="journal article" date="2014" name="Nature">
        <title>Elephant shark genome provides unique insights into gnathostome evolution.</title>
        <authorList>
            <consortium name="International Elephant Shark Genome Sequencing Consortium"/>
            <person name="Venkatesh B."/>
            <person name="Lee A.P."/>
            <person name="Ravi V."/>
            <person name="Maurya A.K."/>
            <person name="Lian M.M."/>
            <person name="Swann J.B."/>
            <person name="Ohta Y."/>
            <person name="Flajnik M.F."/>
            <person name="Sutoh Y."/>
            <person name="Kasahara M."/>
            <person name="Hoon S."/>
            <person name="Gangu V."/>
            <person name="Roy S.W."/>
            <person name="Irimia M."/>
            <person name="Korzh V."/>
            <person name="Kondrychyn I."/>
            <person name="Lim Z.W."/>
            <person name="Tay B.H."/>
            <person name="Tohari S."/>
            <person name="Kong K.W."/>
            <person name="Ho S."/>
            <person name="Lorente-Galdos B."/>
            <person name="Quilez J."/>
            <person name="Marques-Bonet T."/>
            <person name="Raney B.J."/>
            <person name="Ingham P.W."/>
            <person name="Tay A."/>
            <person name="Hillier L.W."/>
            <person name="Minx P."/>
            <person name="Boehm T."/>
            <person name="Wilson R.K."/>
            <person name="Brenner S."/>
            <person name="Warren W.C."/>
        </authorList>
    </citation>
    <scope>NUCLEOTIDE SEQUENCE [LARGE SCALE GENOMIC DNA]</scope>
</reference>
<dbReference type="SMART" id="SM00457">
    <property type="entry name" value="MACPF"/>
    <property type="match status" value="1"/>
</dbReference>
<dbReference type="GO" id="GO:0030670">
    <property type="term" value="C:phagocytic vesicle membrane"/>
    <property type="evidence" value="ECO:0007669"/>
    <property type="project" value="UniProtKB-SubCell"/>
</dbReference>
<dbReference type="InParanoid" id="A0A4W3GS73"/>
<dbReference type="Pfam" id="PF01823">
    <property type="entry name" value="MACPF"/>
    <property type="match status" value="1"/>
</dbReference>
<feature type="region of interest" description="Disordered" evidence="1">
    <location>
        <begin position="641"/>
        <end position="663"/>
    </location>
</feature>
<accession>A0A4W3GS73</accession>
<keyword evidence="2" id="KW-1133">Transmembrane helix</keyword>
<dbReference type="OMA" id="QTHEEGY"/>
<feature type="domain" description="MACPF" evidence="3">
    <location>
        <begin position="1"/>
        <end position="287"/>
    </location>
</feature>
<keyword evidence="5" id="KW-1185">Reference proteome</keyword>
<dbReference type="InterPro" id="IPR039707">
    <property type="entry name" value="MPEG1"/>
</dbReference>